<keyword evidence="2" id="KW-1185">Reference proteome</keyword>
<accession>A0ABY8TG84</accession>
<gene>
    <name evidence="1" type="ORF">OEZ85_007542</name>
</gene>
<evidence type="ECO:0008006" key="3">
    <source>
        <dbReference type="Google" id="ProtNLM"/>
    </source>
</evidence>
<dbReference type="Proteomes" id="UP001244341">
    <property type="component" value="Chromosome 1b"/>
</dbReference>
<protein>
    <recommendedName>
        <fullName evidence="3">F-box domain-containing protein</fullName>
    </recommendedName>
</protein>
<evidence type="ECO:0000313" key="1">
    <source>
        <dbReference type="EMBL" id="WIA08079.1"/>
    </source>
</evidence>
<name>A0ABY8TG84_TETOB</name>
<sequence>MDDEASGAGVQKRPFYELCAPLIKVLREQLGPGELDAAARVCKAWAAQLAHDVVHCEMCMPASHEQLLCQLEQLGRRFRNVHSWHLWLPAGADWAAIDDQRLLWLLSRDEASLLAARRRERLRMLGSSFYDDEDDDDDDDEARGRRRRGGGCADGWLGRGCGASFGSLSGLAGFGLGRMDRGGSAARGEHAIPVCVGEMRRQMPGTSAFLHIVRA</sequence>
<dbReference type="EMBL" id="CP126208">
    <property type="protein sequence ID" value="WIA08079.1"/>
    <property type="molecule type" value="Genomic_DNA"/>
</dbReference>
<evidence type="ECO:0000313" key="2">
    <source>
        <dbReference type="Proteomes" id="UP001244341"/>
    </source>
</evidence>
<organism evidence="1 2">
    <name type="scientific">Tetradesmus obliquus</name>
    <name type="common">Green alga</name>
    <name type="synonym">Acutodesmus obliquus</name>
    <dbReference type="NCBI Taxonomy" id="3088"/>
    <lineage>
        <taxon>Eukaryota</taxon>
        <taxon>Viridiplantae</taxon>
        <taxon>Chlorophyta</taxon>
        <taxon>core chlorophytes</taxon>
        <taxon>Chlorophyceae</taxon>
        <taxon>CS clade</taxon>
        <taxon>Sphaeropleales</taxon>
        <taxon>Scenedesmaceae</taxon>
        <taxon>Tetradesmus</taxon>
    </lineage>
</organism>
<proteinExistence type="predicted"/>
<reference evidence="1 2" key="1">
    <citation type="submission" date="2023-05" db="EMBL/GenBank/DDBJ databases">
        <title>A 100% complete, gapless, phased diploid assembly of the Scenedesmus obliquus UTEX 3031 genome.</title>
        <authorList>
            <person name="Biondi T.C."/>
            <person name="Hanschen E.R."/>
            <person name="Kwon T."/>
            <person name="Eng W."/>
            <person name="Kruse C.P.S."/>
            <person name="Koehler S.I."/>
            <person name="Kunde Y."/>
            <person name="Gleasner C.D."/>
            <person name="You Mak K.T."/>
            <person name="Polle J."/>
            <person name="Hovde B.T."/>
            <person name="Starkenburg S.R."/>
        </authorList>
    </citation>
    <scope>NUCLEOTIDE SEQUENCE [LARGE SCALE GENOMIC DNA]</scope>
    <source>
        <strain evidence="1 2">DOE0152z</strain>
    </source>
</reference>